<evidence type="ECO:0000256" key="3">
    <source>
        <dbReference type="ARBA" id="ARBA00022552"/>
    </source>
</evidence>
<dbReference type="InterPro" id="IPR025156">
    <property type="entry name" value="RNase_M5_C"/>
</dbReference>
<proteinExistence type="inferred from homology"/>
<dbReference type="PROSITE" id="PS50880">
    <property type="entry name" value="TOPRIM"/>
    <property type="match status" value="1"/>
</dbReference>
<dbReference type="Pfam" id="PF13331">
    <property type="entry name" value="DUF4093"/>
    <property type="match status" value="1"/>
</dbReference>
<sequence length="204" mass="23187">MEEEKKWKECIVVEGKDDTKAIQRAVQADTIETNGSAIGEDVLARIALAKERRGVIILTDPDVAGERIRRIVSTHVAGCKHAFLTRKEALSPDGQRFGVEYAKPEVIRRALSKVRETKEESEPEREIITRQDLMDAGMMYGHQAKSLRARVGEILNIGYANAKQFLKRLDMFHISREEFAQALQRVLEEEEARAKTNRNPKSDE</sequence>
<evidence type="ECO:0000256" key="8">
    <source>
        <dbReference type="ARBA" id="ARBA00022801"/>
    </source>
</evidence>
<dbReference type="InterPro" id="IPR004466">
    <property type="entry name" value="RNase_M5"/>
</dbReference>
<dbReference type="Pfam" id="PF01751">
    <property type="entry name" value="Toprim"/>
    <property type="match status" value="1"/>
</dbReference>
<keyword evidence="8 11" id="KW-0378">Hydrolase</keyword>
<keyword evidence="6 11" id="KW-0699">rRNA-binding</keyword>
<dbReference type="EMBL" id="JBHSPF010000046">
    <property type="protein sequence ID" value="MFC5629084.1"/>
    <property type="molecule type" value="Genomic_DNA"/>
</dbReference>
<dbReference type="Gene3D" id="3.40.1360.10">
    <property type="match status" value="1"/>
</dbReference>
<dbReference type="CDD" id="cd01027">
    <property type="entry name" value="TOPRIM_RNase_M5_like"/>
    <property type="match status" value="1"/>
</dbReference>
<dbReference type="InterPro" id="IPR034141">
    <property type="entry name" value="TOPRIM_RNase_M5-like"/>
</dbReference>
<dbReference type="SUPFAM" id="SSF110455">
    <property type="entry name" value="Toprim domain"/>
    <property type="match status" value="1"/>
</dbReference>
<evidence type="ECO:0000256" key="6">
    <source>
        <dbReference type="ARBA" id="ARBA00022730"/>
    </source>
</evidence>
<keyword evidence="1 11" id="KW-0963">Cytoplasm</keyword>
<comment type="subcellular location">
    <subcellularLocation>
        <location evidence="11">Cytoplasm</location>
    </subcellularLocation>
</comment>
<evidence type="ECO:0000256" key="9">
    <source>
        <dbReference type="ARBA" id="ARBA00022842"/>
    </source>
</evidence>
<dbReference type="RefSeq" id="WP_270895794.1">
    <property type="nucleotide sequence ID" value="NZ_JBHSPF010000046.1"/>
</dbReference>
<keyword evidence="9" id="KW-0460">Magnesium</keyword>
<evidence type="ECO:0000313" key="15">
    <source>
        <dbReference type="Proteomes" id="UP001596143"/>
    </source>
</evidence>
<keyword evidence="3 11" id="KW-0698">rRNA processing</keyword>
<evidence type="ECO:0000256" key="2">
    <source>
        <dbReference type="ARBA" id="ARBA00022517"/>
    </source>
</evidence>
<dbReference type="SMART" id="SM00493">
    <property type="entry name" value="TOPRIM"/>
    <property type="match status" value="1"/>
</dbReference>
<dbReference type="EC" id="3.1.26.8" evidence="11 12"/>
<dbReference type="PANTHER" id="PTHR39156">
    <property type="entry name" value="RIBONUCLEASE M5"/>
    <property type="match status" value="1"/>
</dbReference>
<dbReference type="InterPro" id="IPR006171">
    <property type="entry name" value="TOPRIM_dom"/>
</dbReference>
<organism evidence="14 15">
    <name type="scientific">Aliibacillus thermotolerans</name>
    <dbReference type="NCBI Taxonomy" id="1834418"/>
    <lineage>
        <taxon>Bacteria</taxon>
        <taxon>Bacillati</taxon>
        <taxon>Bacillota</taxon>
        <taxon>Bacilli</taxon>
        <taxon>Bacillales</taxon>
        <taxon>Bacillaceae</taxon>
        <taxon>Aliibacillus</taxon>
    </lineage>
</organism>
<comment type="function">
    <text evidence="11">Required for correct processing of both the 5' and 3' ends of 5S rRNA precursor. Cleaves both sides of a double-stranded region yielding mature 5S rRNA in one step.</text>
</comment>
<evidence type="ECO:0000256" key="11">
    <source>
        <dbReference type="HAMAP-Rule" id="MF_01469"/>
    </source>
</evidence>
<reference evidence="15" key="1">
    <citation type="journal article" date="2019" name="Int. J. Syst. Evol. Microbiol.">
        <title>The Global Catalogue of Microorganisms (GCM) 10K type strain sequencing project: providing services to taxonomists for standard genome sequencing and annotation.</title>
        <authorList>
            <consortium name="The Broad Institute Genomics Platform"/>
            <consortium name="The Broad Institute Genome Sequencing Center for Infectious Disease"/>
            <person name="Wu L."/>
            <person name="Ma J."/>
        </authorList>
    </citation>
    <scope>NUCLEOTIDE SEQUENCE [LARGE SCALE GENOMIC DNA]</scope>
    <source>
        <strain evidence="15">CGMCC 1.15790</strain>
    </source>
</reference>
<keyword evidence="15" id="KW-1185">Reference proteome</keyword>
<feature type="domain" description="Toprim" evidence="13">
    <location>
        <begin position="8"/>
        <end position="92"/>
    </location>
</feature>
<comment type="similarity">
    <text evidence="11">Belongs to the ribonuclease M5 family.</text>
</comment>
<accession>A0ABW0U8K0</accession>
<evidence type="ECO:0000256" key="12">
    <source>
        <dbReference type="NCBIfam" id="TIGR00334"/>
    </source>
</evidence>
<dbReference type="GO" id="GO:0043822">
    <property type="term" value="F:ribonuclease M5 activity"/>
    <property type="evidence" value="ECO:0007669"/>
    <property type="project" value="UniProtKB-EC"/>
</dbReference>
<keyword evidence="4 11" id="KW-0540">Nuclease</keyword>
<evidence type="ECO:0000256" key="7">
    <source>
        <dbReference type="ARBA" id="ARBA00022759"/>
    </source>
</evidence>
<dbReference type="NCBIfam" id="TIGR00334">
    <property type="entry name" value="5S_RNA_mat_M5"/>
    <property type="match status" value="1"/>
</dbReference>
<evidence type="ECO:0000256" key="5">
    <source>
        <dbReference type="ARBA" id="ARBA00022723"/>
    </source>
</evidence>
<dbReference type="PANTHER" id="PTHR39156:SF1">
    <property type="entry name" value="RIBONUCLEASE M5"/>
    <property type="match status" value="1"/>
</dbReference>
<comment type="catalytic activity">
    <reaction evidence="11">
        <text>Endonucleolytic cleavage of RNA, removing 21 and 42 nucleotides, respectively, from the 5'- and 3'-termini of a 5S-rRNA precursor.</text>
        <dbReference type="EC" id="3.1.26.8"/>
    </reaction>
</comment>
<evidence type="ECO:0000259" key="13">
    <source>
        <dbReference type="PROSITE" id="PS50880"/>
    </source>
</evidence>
<keyword evidence="5" id="KW-0479">Metal-binding</keyword>
<evidence type="ECO:0000256" key="10">
    <source>
        <dbReference type="ARBA" id="ARBA00022884"/>
    </source>
</evidence>
<keyword evidence="7 11" id="KW-0255">Endonuclease</keyword>
<keyword evidence="10 11" id="KW-0694">RNA-binding</keyword>
<protein>
    <recommendedName>
        <fullName evidence="11 12">Ribonuclease M5</fullName>
        <ecNumber evidence="11 12">3.1.26.8</ecNumber>
    </recommendedName>
    <alternativeName>
        <fullName evidence="11">RNase M5</fullName>
    </alternativeName>
    <alternativeName>
        <fullName evidence="11">Ribosomal RNA terminal maturase M5</fullName>
    </alternativeName>
</protein>
<gene>
    <name evidence="11 14" type="primary">rnmV</name>
    <name evidence="14" type="ORF">ACFPTR_09380</name>
</gene>
<comment type="caution">
    <text evidence="14">The sequence shown here is derived from an EMBL/GenBank/DDBJ whole genome shotgun (WGS) entry which is preliminary data.</text>
</comment>
<evidence type="ECO:0000256" key="4">
    <source>
        <dbReference type="ARBA" id="ARBA00022722"/>
    </source>
</evidence>
<keyword evidence="2 11" id="KW-0690">Ribosome biogenesis</keyword>
<evidence type="ECO:0000256" key="1">
    <source>
        <dbReference type="ARBA" id="ARBA00022490"/>
    </source>
</evidence>
<name>A0ABW0U8K0_9BACI</name>
<evidence type="ECO:0000313" key="14">
    <source>
        <dbReference type="EMBL" id="MFC5629084.1"/>
    </source>
</evidence>
<dbReference type="HAMAP" id="MF_01469">
    <property type="entry name" value="RNase_M5"/>
    <property type="match status" value="1"/>
</dbReference>
<dbReference type="Proteomes" id="UP001596143">
    <property type="component" value="Unassembled WGS sequence"/>
</dbReference>